<evidence type="ECO:0000313" key="4">
    <source>
        <dbReference type="Proteomes" id="UP000030905"/>
    </source>
</evidence>
<evidence type="ECO:0000313" key="1">
    <source>
        <dbReference type="EMBL" id="AJA51628.1"/>
    </source>
</evidence>
<dbReference type="GeneID" id="93073736"/>
<reference evidence="2" key="2">
    <citation type="submission" date="2015-10" db="EMBL/GenBank/DDBJ databases">
        <title>Improved Draft Genome Sequence of Clostridium pasteurianum Strain ATCC 6013 (DSM 525) Using a Hybrid Next-Generation Sequencing Approach.</title>
        <authorList>
            <person name="Pyne M.E."/>
            <person name="Utturkar S.M."/>
            <person name="Brown S.D."/>
            <person name="Moo-Young M."/>
            <person name="Chung D.A."/>
            <person name="Chou P.C."/>
        </authorList>
    </citation>
    <scope>NUCLEOTIDE SEQUENCE</scope>
    <source>
        <strain evidence="2">ATCC 6013</strain>
    </source>
</reference>
<dbReference type="EMBL" id="JPGY02000001">
    <property type="protein sequence ID" value="KRU12365.1"/>
    <property type="molecule type" value="Genomic_DNA"/>
</dbReference>
<dbReference type="Proteomes" id="UP000030905">
    <property type="component" value="Chromosome"/>
</dbReference>
<reference evidence="2 3" key="3">
    <citation type="journal article" name="Genome Announc.">
        <title>Improved Draft Genome Sequence of Clostridium pasteurianum Strain ATCC 6013 (DSM 525) Using a Hybrid Next-Generation Sequencing Approach.</title>
        <authorList>
            <person name="Pyne M.E."/>
            <person name="Utturkar S."/>
            <person name="Brown S.D."/>
            <person name="Moo-Young M."/>
            <person name="Chung D.A."/>
            <person name="Chou C.P."/>
        </authorList>
    </citation>
    <scope>NUCLEOTIDE SEQUENCE [LARGE SCALE GENOMIC DNA]</scope>
    <source>
        <strain evidence="2 3">ATCC 6013</strain>
    </source>
</reference>
<dbReference type="RefSeq" id="WP_003447166.1">
    <property type="nucleotide sequence ID" value="NZ_ANZB01000014.1"/>
</dbReference>
<dbReference type="KEGG" id="cpae:CPAST_c15650"/>
<dbReference type="Proteomes" id="UP000028042">
    <property type="component" value="Unassembled WGS sequence"/>
</dbReference>
<dbReference type="PATRIC" id="fig|1262449.3.peg.3352"/>
<keyword evidence="4" id="KW-1185">Reference proteome</keyword>
<protein>
    <submittedName>
        <fullName evidence="1">Uncharacterized protein</fullName>
    </submittedName>
</protein>
<dbReference type="KEGG" id="cpat:CLPA_c15650"/>
<dbReference type="AlphaFoldDB" id="A0A0H3J961"/>
<proteinExistence type="predicted"/>
<name>A0A0H3J961_CLOPA</name>
<organism evidence="1 4">
    <name type="scientific">Clostridium pasteurianum DSM 525 = ATCC 6013</name>
    <dbReference type="NCBI Taxonomy" id="1262449"/>
    <lineage>
        <taxon>Bacteria</taxon>
        <taxon>Bacillati</taxon>
        <taxon>Bacillota</taxon>
        <taxon>Clostridia</taxon>
        <taxon>Eubacteriales</taxon>
        <taxon>Clostridiaceae</taxon>
        <taxon>Clostridium</taxon>
    </lineage>
</organism>
<evidence type="ECO:0000313" key="3">
    <source>
        <dbReference type="Proteomes" id="UP000028042"/>
    </source>
</evidence>
<reference evidence="1 4" key="1">
    <citation type="journal article" date="2015" name="Genome Announc.">
        <title>Complete Genome Sequence of the Nitrogen-Fixing and Solvent-Producing Clostridium pasteurianum DSM 525.</title>
        <authorList>
            <person name="Poehlein A."/>
            <person name="Grosse-Honebrink A."/>
            <person name="Zhang Y."/>
            <person name="Minton N.P."/>
            <person name="Daniel R."/>
        </authorList>
    </citation>
    <scope>NUCLEOTIDE SEQUENCE [LARGE SCALE GENOMIC DNA]</scope>
    <source>
        <strain evidence="1">DSM 525</strain>
        <strain evidence="4">DSM 525 / ATCC 6013</strain>
    </source>
</reference>
<dbReference type="EMBL" id="CP009268">
    <property type="protein sequence ID" value="AJA51628.1"/>
    <property type="molecule type" value="Genomic_DNA"/>
</dbReference>
<gene>
    <name evidence="1" type="ORF">CLPA_c15650</name>
    <name evidence="2" type="ORF">CP6013_01612</name>
</gene>
<evidence type="ECO:0000313" key="2">
    <source>
        <dbReference type="EMBL" id="KRU12365.1"/>
    </source>
</evidence>
<accession>A0A0H3J961</accession>
<sequence length="143" mass="16449">MSAYSKIILIGQESKDGLEDIYVEILQGEGEKRWYEAKYDEEKINRMGNITSIIPIDRADNNSILDACIAFAPKLFEDCPSMEQVKSEIGDINMIDFSAGEHIPKSWNKLRNEAKEKLKNIHIYEADIKRCKVFDEKPIYSLS</sequence>